<evidence type="ECO:0000313" key="2">
    <source>
        <dbReference type="Proteomes" id="UP000217954"/>
    </source>
</evidence>
<name>A0A1Z4ET06_9MYCO</name>
<dbReference type="EMBL" id="AP018165">
    <property type="protein sequence ID" value="BAX96082.1"/>
    <property type="molecule type" value="Genomic_DNA"/>
</dbReference>
<accession>A0A1Z4ET06</accession>
<proteinExistence type="predicted"/>
<evidence type="ECO:0000313" key="1">
    <source>
        <dbReference type="EMBL" id="BAX96082.1"/>
    </source>
</evidence>
<dbReference type="KEGG" id="mste:MSTE_00747"/>
<organism evidence="1 2">
    <name type="scientific">[Mycobacterium] stephanolepidis</name>
    <dbReference type="NCBI Taxonomy" id="1520670"/>
    <lineage>
        <taxon>Bacteria</taxon>
        <taxon>Bacillati</taxon>
        <taxon>Actinomycetota</taxon>
        <taxon>Actinomycetes</taxon>
        <taxon>Mycobacteriales</taxon>
        <taxon>Mycobacteriaceae</taxon>
        <taxon>Mycobacteroides</taxon>
    </lineage>
</organism>
<gene>
    <name evidence="1" type="ORF">MSTE_00747</name>
</gene>
<reference evidence="1 2" key="2">
    <citation type="journal article" date="2017" name="Int. J. Syst. Evol. Microbiol.">
        <title>Mycobacterium stephanolepidis sp. nov., a rapidly growing species related to Mycobacterium chelonae, isolated from marine teleost fish, Stephanolepis cirrhifer.</title>
        <authorList>
            <person name="Fukano H."/>
            <person name="Wada S."/>
            <person name="Kurata O."/>
            <person name="Katayama K."/>
            <person name="Fujiwara N."/>
            <person name="Hoshino Y."/>
        </authorList>
    </citation>
    <scope>NUCLEOTIDE SEQUENCE [LARGE SCALE GENOMIC DNA]</scope>
    <source>
        <strain evidence="1 2">NJB0901</strain>
    </source>
</reference>
<protein>
    <submittedName>
        <fullName evidence="1">Uncharacterized protein</fullName>
    </submittedName>
</protein>
<dbReference type="Proteomes" id="UP000217954">
    <property type="component" value="Chromosome"/>
</dbReference>
<keyword evidence="2" id="KW-1185">Reference proteome</keyword>
<dbReference type="AlphaFoldDB" id="A0A1Z4ET06"/>
<sequence length="123" mass="13464">MTGLQQAIENARAGRLTLSLNTDEFDKLITACDVYIEALRDLQYDAVNLSVHPLGFSEDHLGSGKQLAQLFQRKAAGEPNSAESTFLSHIEQAEEMKALFIAVRSSIVQTDASNANNFGQHGR</sequence>
<reference evidence="2" key="1">
    <citation type="journal article" date="2017" name="Genome Announc.">
        <title>Complete Genome Sequence of Mycobacterium stephanolepidis.</title>
        <authorList>
            <person name="Fukano H."/>
            <person name="Yoshida M."/>
            <person name="Katayama Y."/>
            <person name="Omatsu T."/>
            <person name="Mizutani T."/>
            <person name="Kurata O."/>
            <person name="Wada S."/>
            <person name="Hoshino Y."/>
        </authorList>
    </citation>
    <scope>NUCLEOTIDE SEQUENCE [LARGE SCALE GENOMIC DNA]</scope>
    <source>
        <strain evidence="2">NJB0901</strain>
    </source>
</reference>
<dbReference type="RefSeq" id="WP_167455672.1">
    <property type="nucleotide sequence ID" value="NZ_AP018165.1"/>
</dbReference>